<evidence type="ECO:0000313" key="8">
    <source>
        <dbReference type="EMBL" id="GLI21237.1"/>
    </source>
</evidence>
<evidence type="ECO:0000313" key="11">
    <source>
        <dbReference type="Proteomes" id="UP001245370"/>
    </source>
</evidence>
<dbReference type="GO" id="GO:2000142">
    <property type="term" value="P:regulation of DNA-templated transcription initiation"/>
    <property type="evidence" value="ECO:0007669"/>
    <property type="project" value="TreeGrafter"/>
</dbReference>
<dbReference type="EMBL" id="BSDO01000001">
    <property type="protein sequence ID" value="GLI21237.1"/>
    <property type="molecule type" value="Genomic_DNA"/>
</dbReference>
<reference evidence="8" key="1">
    <citation type="submission" date="2022-12" db="EMBL/GenBank/DDBJ databases">
        <title>Reference genome sequencing for broad-spectrum identification of bacterial and archaeal isolates by mass spectrometry.</title>
        <authorList>
            <person name="Sekiguchi Y."/>
            <person name="Tourlousse D.M."/>
        </authorList>
    </citation>
    <scope>NUCLEOTIDE SEQUENCE</scope>
    <source>
        <strain evidence="8">301</strain>
    </source>
</reference>
<evidence type="ECO:0000256" key="5">
    <source>
        <dbReference type="ARBA" id="ARBA00023163"/>
    </source>
</evidence>
<dbReference type="GeneID" id="95761705"/>
<protein>
    <submittedName>
        <fullName evidence="9">DNA-binding transcriptional LysR family regulator</fullName>
    </submittedName>
    <submittedName>
        <fullName evidence="8">Transcriptional regulator</fullName>
    </submittedName>
</protein>
<dbReference type="GO" id="GO:0003677">
    <property type="term" value="F:DNA binding"/>
    <property type="evidence" value="ECO:0007669"/>
    <property type="project" value="UniProtKB-KW"/>
</dbReference>
<dbReference type="InterPro" id="IPR005119">
    <property type="entry name" value="LysR_subst-bd"/>
</dbReference>
<dbReference type="Proteomes" id="UP001245370">
    <property type="component" value="Unassembled WGS sequence"/>
</dbReference>
<keyword evidence="5" id="KW-0804">Transcription</keyword>
<dbReference type="SUPFAM" id="SSF53850">
    <property type="entry name" value="Periplasmic binding protein-like II"/>
    <property type="match status" value="1"/>
</dbReference>
<sequence length="329" mass="35398">MDLRQMQYFLCLAETGNVTRAARQLNIVQPALSMQIAKLEAEFGKKLFDRTAHGVSTTPAGEALARLISPIVRDVEHAMQEMARLDGRVSGRVVVGLITSVAQSTLANSSATVAARYPDVEFSACEGYTETMMDWVTTGQLDLAIINVPRQKRGLASQHILDEEMVFAVRTDAPLKVPESLGFADLGGLDLVLPSKRHGLRAILEAQAAEAGIELKPRIEIDTLSAICEVVATTDLATVLPTIALHQVLAAGRVRGHRFATPLTRSIAVVHHPRRAISAAAHAVVEVIRQDLVDAATSAATFVRSPAPAPSTRRRGRSKISRGDLADNP</sequence>
<gene>
    <name evidence="9" type="ORF">GGQ86_001424</name>
    <name evidence="8" type="ORF">XFLAVUS301_09110</name>
</gene>
<dbReference type="Proteomes" id="UP001144397">
    <property type="component" value="Unassembled WGS sequence"/>
</dbReference>
<dbReference type="GO" id="GO:0003700">
    <property type="term" value="F:DNA-binding transcription factor activity"/>
    <property type="evidence" value="ECO:0007669"/>
    <property type="project" value="InterPro"/>
</dbReference>
<dbReference type="InterPro" id="IPR036390">
    <property type="entry name" value="WH_DNA-bd_sf"/>
</dbReference>
<dbReference type="Pfam" id="PF00126">
    <property type="entry name" value="HTH_1"/>
    <property type="match status" value="1"/>
</dbReference>
<comment type="similarity">
    <text evidence="1">Belongs to the LysR transcriptional regulatory family.</text>
</comment>
<dbReference type="InterPro" id="IPR036388">
    <property type="entry name" value="WH-like_DNA-bd_sf"/>
</dbReference>
<evidence type="ECO:0000313" key="10">
    <source>
        <dbReference type="Proteomes" id="UP001144397"/>
    </source>
</evidence>
<evidence type="ECO:0000256" key="6">
    <source>
        <dbReference type="SAM" id="MobiDB-lite"/>
    </source>
</evidence>
<keyword evidence="2" id="KW-0805">Transcription regulation</keyword>
<name>A0A9W6CK94_XANFL</name>
<dbReference type="PROSITE" id="PS50931">
    <property type="entry name" value="HTH_LYSR"/>
    <property type="match status" value="1"/>
</dbReference>
<keyword evidence="3 9" id="KW-0238">DNA-binding</keyword>
<evidence type="ECO:0000259" key="7">
    <source>
        <dbReference type="PROSITE" id="PS50931"/>
    </source>
</evidence>
<evidence type="ECO:0000256" key="2">
    <source>
        <dbReference type="ARBA" id="ARBA00023015"/>
    </source>
</evidence>
<dbReference type="InterPro" id="IPR000847">
    <property type="entry name" value="LysR_HTH_N"/>
</dbReference>
<keyword evidence="11" id="KW-1185">Reference proteome</keyword>
<evidence type="ECO:0000256" key="3">
    <source>
        <dbReference type="ARBA" id="ARBA00023125"/>
    </source>
</evidence>
<dbReference type="PANTHER" id="PTHR30293:SF0">
    <property type="entry name" value="NITROGEN ASSIMILATION REGULATORY PROTEIN NAC"/>
    <property type="match status" value="1"/>
</dbReference>
<dbReference type="PRINTS" id="PR00039">
    <property type="entry name" value="HTHLYSR"/>
</dbReference>
<evidence type="ECO:0000256" key="4">
    <source>
        <dbReference type="ARBA" id="ARBA00023159"/>
    </source>
</evidence>
<dbReference type="AlphaFoldDB" id="A0A9W6CK94"/>
<reference evidence="9 11" key="2">
    <citation type="submission" date="2023-07" db="EMBL/GenBank/DDBJ databases">
        <title>Genomic Encyclopedia of Type Strains, Phase IV (KMG-IV): sequencing the most valuable type-strain genomes for metagenomic binning, comparative biology and taxonomic classification.</title>
        <authorList>
            <person name="Goeker M."/>
        </authorList>
    </citation>
    <scope>NUCLEOTIDE SEQUENCE [LARGE SCALE GENOMIC DNA]</scope>
    <source>
        <strain evidence="9 11">DSM 338</strain>
    </source>
</reference>
<evidence type="ECO:0000256" key="1">
    <source>
        <dbReference type="ARBA" id="ARBA00009437"/>
    </source>
</evidence>
<keyword evidence="4" id="KW-0010">Activator</keyword>
<dbReference type="Gene3D" id="1.10.10.10">
    <property type="entry name" value="Winged helix-like DNA-binding domain superfamily/Winged helix DNA-binding domain"/>
    <property type="match status" value="1"/>
</dbReference>
<proteinExistence type="inferred from homology"/>
<dbReference type="Pfam" id="PF03466">
    <property type="entry name" value="LysR_substrate"/>
    <property type="match status" value="1"/>
</dbReference>
<dbReference type="Gene3D" id="3.40.190.290">
    <property type="match status" value="1"/>
</dbReference>
<dbReference type="CDD" id="cd05466">
    <property type="entry name" value="PBP2_LTTR_substrate"/>
    <property type="match status" value="1"/>
</dbReference>
<dbReference type="PANTHER" id="PTHR30293">
    <property type="entry name" value="TRANSCRIPTIONAL REGULATORY PROTEIN NAC-RELATED"/>
    <property type="match status" value="1"/>
</dbReference>
<organism evidence="8 10">
    <name type="scientific">Xanthobacter flavus</name>
    <dbReference type="NCBI Taxonomy" id="281"/>
    <lineage>
        <taxon>Bacteria</taxon>
        <taxon>Pseudomonadati</taxon>
        <taxon>Pseudomonadota</taxon>
        <taxon>Alphaproteobacteria</taxon>
        <taxon>Hyphomicrobiales</taxon>
        <taxon>Xanthobacteraceae</taxon>
        <taxon>Xanthobacter</taxon>
    </lineage>
</organism>
<comment type="caution">
    <text evidence="8">The sequence shown here is derived from an EMBL/GenBank/DDBJ whole genome shotgun (WGS) entry which is preliminary data.</text>
</comment>
<evidence type="ECO:0000313" key="9">
    <source>
        <dbReference type="EMBL" id="MDR6332960.1"/>
    </source>
</evidence>
<dbReference type="RefSeq" id="WP_281805715.1">
    <property type="nucleotide sequence ID" value="NZ_BSDO01000001.1"/>
</dbReference>
<dbReference type="SUPFAM" id="SSF46785">
    <property type="entry name" value="Winged helix' DNA-binding domain"/>
    <property type="match status" value="1"/>
</dbReference>
<feature type="domain" description="HTH lysR-type" evidence="7">
    <location>
        <begin position="1"/>
        <end position="58"/>
    </location>
</feature>
<feature type="region of interest" description="Disordered" evidence="6">
    <location>
        <begin position="304"/>
        <end position="329"/>
    </location>
</feature>
<dbReference type="FunFam" id="1.10.10.10:FF:000001">
    <property type="entry name" value="LysR family transcriptional regulator"/>
    <property type="match status" value="1"/>
</dbReference>
<dbReference type="EMBL" id="JAVDPY010000002">
    <property type="protein sequence ID" value="MDR6332960.1"/>
    <property type="molecule type" value="Genomic_DNA"/>
</dbReference>
<accession>A0A9W6CK94</accession>